<evidence type="ECO:0000256" key="3">
    <source>
        <dbReference type="SAM" id="MobiDB-lite"/>
    </source>
</evidence>
<dbReference type="PANTHER" id="PTHR47933">
    <property type="entry name" value="PENTATRICOPEPTIDE REPEAT-CONTAINING PROTEIN 1, MITOCHONDRIAL"/>
    <property type="match status" value="1"/>
</dbReference>
<dbReference type="GO" id="GO:0003729">
    <property type="term" value="F:mRNA binding"/>
    <property type="evidence" value="ECO:0007669"/>
    <property type="project" value="TreeGrafter"/>
</dbReference>
<feature type="region of interest" description="Disordered" evidence="3">
    <location>
        <begin position="663"/>
        <end position="701"/>
    </location>
</feature>
<accession>D5KY49</accession>
<feature type="region of interest" description="Disordered" evidence="3">
    <location>
        <begin position="624"/>
        <end position="644"/>
    </location>
</feature>
<dbReference type="PROSITE" id="PS51375">
    <property type="entry name" value="PPR"/>
    <property type="match status" value="2"/>
</dbReference>
<dbReference type="InterPro" id="IPR002885">
    <property type="entry name" value="PPR_rpt"/>
</dbReference>
<dbReference type="AlphaFoldDB" id="D5KY49"/>
<dbReference type="InterPro" id="IPR011990">
    <property type="entry name" value="TPR-like_helical_dom_sf"/>
</dbReference>
<name>D5KY49_9TREE</name>
<dbReference type="SUPFAM" id="SSF48452">
    <property type="entry name" value="TPR-like"/>
    <property type="match status" value="1"/>
</dbReference>
<dbReference type="NCBIfam" id="TIGR00756">
    <property type="entry name" value="PPR"/>
    <property type="match status" value="2"/>
</dbReference>
<sequence length="824" mass="91192">MTLVSLLRQPDRTDDALAVYRLMMQEAVLVPHGARFRLARALQDSGSDADREIWLELEEVQRHRGHETSSLGRLSGGAQDVKSPRNALRDELRTLCHFDQLDEAAAIWSKLLNAYEPSRSDCLAYAAALAKQRDSKAVVEILGSHFGPAILEDPAALEVQLAAHVNAQEVELAQSVFDLLSTLRPSVKSYNAMLQLHTALGNIDEAVTMFDALLDSPVDADVASYTILISLFARQRDVENAEQAFDSMRAAGLEPDGIAYAAMLNAYVEAANWQGAATRWSALPRHLQTDPNVANVILKAFVLLAYPTQHILTLFRAIAKPTVHDWALAILSAADNADLDTARDLFEEMTRLADRRGSRSPRPNVYIYSILLHGYMRIGDAESARSVYDEMQSRGIVPSSVTYGMIIATFTNTGSISGLQKAHEFASTILNRSMAEKAGARGKTAENLVGPLLVASGRIRDLESAEEYFDMGTGNHPPTIPMYTKLMDAYRKAGQADSVKDIWGKIYQAAKEKVSYGSRLALTNAKDDVKSARASATETVPGHLANNNSLCIPLSIALDTFASTGRYADVRRVWGQVNETGLGRDAENYNHYAAALAKTGDIEGAFAVVSNILLPRYDEVLQRREAAQRPPPGTLVRQSQSDTAHVEHFGLRPELNAAKSPADLLGELGDSDNPPHRPPNRRHEQRFHMESESGRVFPSDSPMLPGVDLLKSWRPSDVLWRPSLATIATLDHAYSQLEDATQRSRAWMAVAWDENDKDKEEGDQDIKMRFPAFNNVPLRRHSDGEIEKRGPRAMLMRLNSKYARVVGLIMFHRRKRPRGAERGM</sequence>
<dbReference type="PANTHER" id="PTHR47933:SF40">
    <property type="entry name" value="PENTATRICOPEPTIDE REPEAT-CONTAINING PROTEIN 1, MITOCHONDRIAL-RELATED"/>
    <property type="match status" value="1"/>
</dbReference>
<reference evidence="4" key="1">
    <citation type="submission" date="2010-02" db="EMBL/GenBank/DDBJ databases">
        <authorList>
            <person name="Xie B."/>
            <person name="Huang X."/>
            <person name="Deng Y."/>
        </authorList>
    </citation>
    <scope>NUCLEOTIDE SEQUENCE</scope>
</reference>
<dbReference type="Pfam" id="PF13041">
    <property type="entry name" value="PPR_2"/>
    <property type="match status" value="2"/>
</dbReference>
<evidence type="ECO:0000313" key="4">
    <source>
        <dbReference type="EMBL" id="ADE10094.1"/>
    </source>
</evidence>
<organism evidence="4">
    <name type="scientific">Tremella fuciformis</name>
    <dbReference type="NCBI Taxonomy" id="64657"/>
    <lineage>
        <taxon>Eukaryota</taxon>
        <taxon>Fungi</taxon>
        <taxon>Dikarya</taxon>
        <taxon>Basidiomycota</taxon>
        <taxon>Agaricomycotina</taxon>
        <taxon>Tremellomycetes</taxon>
        <taxon>Tremellales</taxon>
        <taxon>Tremellaceae</taxon>
        <taxon>Tremella</taxon>
    </lineage>
</organism>
<dbReference type="Pfam" id="PF01535">
    <property type="entry name" value="PPR"/>
    <property type="match status" value="1"/>
</dbReference>
<dbReference type="InterPro" id="IPR051240">
    <property type="entry name" value="Mito_RNA-Proc/Resp"/>
</dbReference>
<dbReference type="EMBL" id="GU723649">
    <property type="protein sequence ID" value="ADE10094.1"/>
    <property type="molecule type" value="mRNA"/>
</dbReference>
<feature type="repeat" description="PPR" evidence="2">
    <location>
        <begin position="221"/>
        <end position="255"/>
    </location>
</feature>
<dbReference type="Gene3D" id="1.25.40.10">
    <property type="entry name" value="Tetratricopeptide repeat domain"/>
    <property type="match status" value="2"/>
</dbReference>
<keyword evidence="1" id="KW-0677">Repeat</keyword>
<evidence type="ECO:0000256" key="2">
    <source>
        <dbReference type="PROSITE-ProRule" id="PRU00708"/>
    </source>
</evidence>
<evidence type="ECO:0000256" key="1">
    <source>
        <dbReference type="ARBA" id="ARBA00022737"/>
    </source>
</evidence>
<feature type="repeat" description="PPR" evidence="2">
    <location>
        <begin position="364"/>
        <end position="398"/>
    </location>
</feature>
<proteinExistence type="evidence at transcript level"/>
<protein>
    <submittedName>
        <fullName evidence="4">PPR</fullName>
    </submittedName>
</protein>